<reference evidence="2 3" key="1">
    <citation type="submission" date="2024-09" db="EMBL/GenBank/DDBJ databases">
        <authorList>
            <person name="Sun Q."/>
            <person name="Mori K."/>
        </authorList>
    </citation>
    <scope>NUCLEOTIDE SEQUENCE [LARGE SCALE GENOMIC DNA]</scope>
    <source>
        <strain evidence="2 3">CCM 7609</strain>
    </source>
</reference>
<sequence length="81" mass="8598">MSPMESERSDEGSDTGVLRGRSVSAAVGLTRGHRGIGALRARATGNLPVMAPRLWCSSHDKALSRALIVGCQHAFPRRASL</sequence>
<evidence type="ECO:0000313" key="3">
    <source>
        <dbReference type="Proteomes" id="UP001589575"/>
    </source>
</evidence>
<proteinExistence type="predicted"/>
<feature type="region of interest" description="Disordered" evidence="1">
    <location>
        <begin position="1"/>
        <end position="21"/>
    </location>
</feature>
<protein>
    <submittedName>
        <fullName evidence="2">Uncharacterized protein</fullName>
    </submittedName>
</protein>
<accession>A0ABV5FUF6</accession>
<feature type="compositionally biased region" description="Basic and acidic residues" evidence="1">
    <location>
        <begin position="1"/>
        <end position="11"/>
    </location>
</feature>
<organism evidence="2 3">
    <name type="scientific">Citricoccus parietis</name>
    <dbReference type="NCBI Taxonomy" id="592307"/>
    <lineage>
        <taxon>Bacteria</taxon>
        <taxon>Bacillati</taxon>
        <taxon>Actinomycetota</taxon>
        <taxon>Actinomycetes</taxon>
        <taxon>Micrococcales</taxon>
        <taxon>Micrococcaceae</taxon>
        <taxon>Citricoccus</taxon>
    </lineage>
</organism>
<dbReference type="EMBL" id="JBHMFI010000001">
    <property type="protein sequence ID" value="MFB9069898.1"/>
    <property type="molecule type" value="Genomic_DNA"/>
</dbReference>
<comment type="caution">
    <text evidence="2">The sequence shown here is derived from an EMBL/GenBank/DDBJ whole genome shotgun (WGS) entry which is preliminary data.</text>
</comment>
<name>A0ABV5FUF6_9MICC</name>
<evidence type="ECO:0000313" key="2">
    <source>
        <dbReference type="EMBL" id="MFB9069898.1"/>
    </source>
</evidence>
<evidence type="ECO:0000256" key="1">
    <source>
        <dbReference type="SAM" id="MobiDB-lite"/>
    </source>
</evidence>
<keyword evidence="3" id="KW-1185">Reference proteome</keyword>
<gene>
    <name evidence="2" type="ORF">ACFFX0_01280</name>
</gene>
<dbReference type="Proteomes" id="UP001589575">
    <property type="component" value="Unassembled WGS sequence"/>
</dbReference>